<dbReference type="InterPro" id="IPR005025">
    <property type="entry name" value="FMN_Rdtase-like_dom"/>
</dbReference>
<dbReference type="SUPFAM" id="SSF52218">
    <property type="entry name" value="Flavoproteins"/>
    <property type="match status" value="1"/>
</dbReference>
<dbReference type="GO" id="GO:0003955">
    <property type="term" value="F:NAD(P)H dehydrogenase (quinone) activity"/>
    <property type="evidence" value="ECO:0007669"/>
    <property type="project" value="TreeGrafter"/>
</dbReference>
<gene>
    <name evidence="2" type="primary">wrbA</name>
    <name evidence="2" type="ORF">Smic_65270</name>
</gene>
<dbReference type="Gene3D" id="3.40.50.360">
    <property type="match status" value="1"/>
</dbReference>
<dbReference type="InterPro" id="IPR008254">
    <property type="entry name" value="Flavodoxin/NO_synth"/>
</dbReference>
<evidence type="ECO:0000313" key="3">
    <source>
        <dbReference type="Proteomes" id="UP000498740"/>
    </source>
</evidence>
<feature type="domain" description="Flavodoxin-like" evidence="1">
    <location>
        <begin position="13"/>
        <end position="186"/>
    </location>
</feature>
<dbReference type="GO" id="GO:0010181">
    <property type="term" value="F:FMN binding"/>
    <property type="evidence" value="ECO:0007669"/>
    <property type="project" value="InterPro"/>
</dbReference>
<sequence length="227" mass="23807">MSTADTPSPTTKLSIVYYSGTGNVHKLAVAAEEAAAKAGADVRLRRVPEYVEASLAPEFTEWTEAWSENAGAIAEIPAATADDLDWADAILIGGPGRFGMIAAPLKHFIELAWPLNARGGLAGKVMSSFTSTGAQHGGQEATILSLNTVFYHWGGIIVAPGITDDIMSAPSNGNPYGVSSVSGPQAIPGRLAENVTEDNLAAIGYQTRRMLEVADALRRGRRAGADR</sequence>
<evidence type="ECO:0000313" key="2">
    <source>
        <dbReference type="EMBL" id="GFN07971.1"/>
    </source>
</evidence>
<name>A0A7J0CZP7_STRMI</name>
<dbReference type="GO" id="GO:0016020">
    <property type="term" value="C:membrane"/>
    <property type="evidence" value="ECO:0007669"/>
    <property type="project" value="TreeGrafter"/>
</dbReference>
<dbReference type="PANTHER" id="PTHR30546:SF23">
    <property type="entry name" value="FLAVOPROTEIN-LIKE PROTEIN YCP4-RELATED"/>
    <property type="match status" value="1"/>
</dbReference>
<dbReference type="InterPro" id="IPR029039">
    <property type="entry name" value="Flavoprotein-like_sf"/>
</dbReference>
<comment type="caution">
    <text evidence="2">The sequence shown here is derived from an EMBL/GenBank/DDBJ whole genome shotgun (WGS) entry which is preliminary data.</text>
</comment>
<reference evidence="2 3" key="1">
    <citation type="submission" date="2020-05" db="EMBL/GenBank/DDBJ databases">
        <title>Whole genome shotgun sequence of Streptomyces microflavus NBRC 13062.</title>
        <authorList>
            <person name="Komaki H."/>
            <person name="Tamura T."/>
        </authorList>
    </citation>
    <scope>NUCLEOTIDE SEQUENCE [LARGE SCALE GENOMIC DNA]</scope>
    <source>
        <strain evidence="2 3">NBRC 13062</strain>
    </source>
</reference>
<dbReference type="RefSeq" id="WP_015612117.1">
    <property type="nucleotide sequence ID" value="NZ_BMUG01000006.1"/>
</dbReference>
<protein>
    <submittedName>
        <fullName evidence="2">Trp repressor-binding protein WrbA</fullName>
    </submittedName>
</protein>
<dbReference type="Pfam" id="PF03358">
    <property type="entry name" value="FMN_red"/>
    <property type="match status" value="1"/>
</dbReference>
<dbReference type="EMBL" id="BLWD01000001">
    <property type="protein sequence ID" value="GFN07971.1"/>
    <property type="molecule type" value="Genomic_DNA"/>
</dbReference>
<dbReference type="AlphaFoldDB" id="A0A7J0CZP7"/>
<organism evidence="2 3">
    <name type="scientific">Streptomyces microflavus</name>
    <name type="common">Streptomyces lipmanii</name>
    <dbReference type="NCBI Taxonomy" id="1919"/>
    <lineage>
        <taxon>Bacteria</taxon>
        <taxon>Bacillati</taxon>
        <taxon>Actinomycetota</taxon>
        <taxon>Actinomycetes</taxon>
        <taxon>Kitasatosporales</taxon>
        <taxon>Streptomycetaceae</taxon>
        <taxon>Streptomyces</taxon>
    </lineage>
</organism>
<accession>A0A7J0CZP7</accession>
<dbReference type="PROSITE" id="PS50902">
    <property type="entry name" value="FLAVODOXIN_LIKE"/>
    <property type="match status" value="1"/>
</dbReference>
<dbReference type="Proteomes" id="UP000498740">
    <property type="component" value="Unassembled WGS sequence"/>
</dbReference>
<proteinExistence type="predicted"/>
<dbReference type="PANTHER" id="PTHR30546">
    <property type="entry name" value="FLAVODOXIN-RELATED PROTEIN WRBA-RELATED"/>
    <property type="match status" value="1"/>
</dbReference>
<evidence type="ECO:0000259" key="1">
    <source>
        <dbReference type="PROSITE" id="PS50902"/>
    </source>
</evidence>